<accession>A0ACC2E2M3</accession>
<comment type="caution">
    <text evidence="1">The sequence shown here is derived from an EMBL/GenBank/DDBJ whole genome shotgun (WGS) entry which is preliminary data.</text>
</comment>
<proteinExistence type="predicted"/>
<dbReference type="Proteomes" id="UP001162992">
    <property type="component" value="Chromosome 4"/>
</dbReference>
<evidence type="ECO:0000313" key="1">
    <source>
        <dbReference type="EMBL" id="KAJ7560677.1"/>
    </source>
</evidence>
<dbReference type="EMBL" id="CM055095">
    <property type="protein sequence ID" value="KAJ7560677.1"/>
    <property type="molecule type" value="Genomic_DNA"/>
</dbReference>
<keyword evidence="2" id="KW-1185">Reference proteome</keyword>
<reference evidence="2" key="1">
    <citation type="journal article" date="2024" name="Proc. Natl. Acad. Sci. U.S.A.">
        <title>Extraordinary preservation of gene collinearity over three hundred million years revealed in homosporous lycophytes.</title>
        <authorList>
            <person name="Li C."/>
            <person name="Wickell D."/>
            <person name="Kuo L.Y."/>
            <person name="Chen X."/>
            <person name="Nie B."/>
            <person name="Liao X."/>
            <person name="Peng D."/>
            <person name="Ji J."/>
            <person name="Jenkins J."/>
            <person name="Williams M."/>
            <person name="Shu S."/>
            <person name="Plott C."/>
            <person name="Barry K."/>
            <person name="Rajasekar S."/>
            <person name="Grimwood J."/>
            <person name="Han X."/>
            <person name="Sun S."/>
            <person name="Hou Z."/>
            <person name="He W."/>
            <person name="Dai G."/>
            <person name="Sun C."/>
            <person name="Schmutz J."/>
            <person name="Leebens-Mack J.H."/>
            <person name="Li F.W."/>
            <person name="Wang L."/>
        </authorList>
    </citation>
    <scope>NUCLEOTIDE SEQUENCE [LARGE SCALE GENOMIC DNA]</scope>
    <source>
        <strain evidence="2">cv. PW_Plant_1</strain>
    </source>
</reference>
<organism evidence="1 2">
    <name type="scientific">Diphasiastrum complanatum</name>
    <name type="common">Issler's clubmoss</name>
    <name type="synonym">Lycopodium complanatum</name>
    <dbReference type="NCBI Taxonomy" id="34168"/>
    <lineage>
        <taxon>Eukaryota</taxon>
        <taxon>Viridiplantae</taxon>
        <taxon>Streptophyta</taxon>
        <taxon>Embryophyta</taxon>
        <taxon>Tracheophyta</taxon>
        <taxon>Lycopodiopsida</taxon>
        <taxon>Lycopodiales</taxon>
        <taxon>Lycopodiaceae</taxon>
        <taxon>Lycopodioideae</taxon>
        <taxon>Diphasiastrum</taxon>
    </lineage>
</organism>
<gene>
    <name evidence="1" type="ORF">O6H91_04G140100</name>
</gene>
<name>A0ACC2E2M3_DIPCM</name>
<sequence>MAAMRTALSRSRGSLMANLRSYPGMMCIGSSSPSPLATSQECVKDLVLGAHKQRLLPWVTELGNFVLETRSLDGLHDKPFMLCSTEEALTFSTPAGCPAPFAINEMIFPDATEISSPLLANTKRTYQPSTIKRKRTHGFLVRKRTVGGRRILARRLAKGRHRLAV</sequence>
<evidence type="ECO:0000313" key="2">
    <source>
        <dbReference type="Proteomes" id="UP001162992"/>
    </source>
</evidence>
<protein>
    <submittedName>
        <fullName evidence="1">Uncharacterized protein</fullName>
    </submittedName>
</protein>